<feature type="non-terminal residue" evidence="1">
    <location>
        <position position="95"/>
    </location>
</feature>
<name>A0A9N9PF14_9GLOM</name>
<dbReference type="AlphaFoldDB" id="A0A9N9PF14"/>
<evidence type="ECO:0000313" key="2">
    <source>
        <dbReference type="Proteomes" id="UP000789405"/>
    </source>
</evidence>
<dbReference type="EMBL" id="CAJVPY010051968">
    <property type="protein sequence ID" value="CAG8814951.1"/>
    <property type="molecule type" value="Genomic_DNA"/>
</dbReference>
<comment type="caution">
    <text evidence="1">The sequence shown here is derived from an EMBL/GenBank/DDBJ whole genome shotgun (WGS) entry which is preliminary data.</text>
</comment>
<feature type="non-terminal residue" evidence="1">
    <location>
        <position position="1"/>
    </location>
</feature>
<evidence type="ECO:0000313" key="1">
    <source>
        <dbReference type="EMBL" id="CAG8814951.1"/>
    </source>
</evidence>
<protein>
    <submittedName>
        <fullName evidence="1">8728_t:CDS:1</fullName>
    </submittedName>
</protein>
<dbReference type="OrthoDB" id="2390767at2759"/>
<dbReference type="Proteomes" id="UP000789405">
    <property type="component" value="Unassembled WGS sequence"/>
</dbReference>
<accession>A0A9N9PF14</accession>
<proteinExistence type="predicted"/>
<organism evidence="1 2">
    <name type="scientific">Dentiscutata erythropus</name>
    <dbReference type="NCBI Taxonomy" id="1348616"/>
    <lineage>
        <taxon>Eukaryota</taxon>
        <taxon>Fungi</taxon>
        <taxon>Fungi incertae sedis</taxon>
        <taxon>Mucoromycota</taxon>
        <taxon>Glomeromycotina</taxon>
        <taxon>Glomeromycetes</taxon>
        <taxon>Diversisporales</taxon>
        <taxon>Gigasporaceae</taxon>
        <taxon>Dentiscutata</taxon>
    </lineage>
</organism>
<reference evidence="1" key="1">
    <citation type="submission" date="2021-06" db="EMBL/GenBank/DDBJ databases">
        <authorList>
            <person name="Kallberg Y."/>
            <person name="Tangrot J."/>
            <person name="Rosling A."/>
        </authorList>
    </citation>
    <scope>NUCLEOTIDE SEQUENCE</scope>
    <source>
        <strain evidence="1">MA453B</strain>
    </source>
</reference>
<gene>
    <name evidence="1" type="ORF">DERYTH_LOCUS26040</name>
</gene>
<sequence length="95" mass="11539">VEFEKTSSQIESQENSKDITNITNVITELLLQIESRNGKIIELKRRINEYCEEILNLRDLYKKQYKVNERLIEQWNFQHSDWDKRVQEIINITQL</sequence>
<keyword evidence="2" id="KW-1185">Reference proteome</keyword>